<evidence type="ECO:0000313" key="2">
    <source>
        <dbReference type="Proteomes" id="UP000326340"/>
    </source>
</evidence>
<comment type="caution">
    <text evidence="1">The sequence shown here is derived from an EMBL/GenBank/DDBJ whole genome shotgun (WGS) entry which is preliminary data.</text>
</comment>
<accession>A0A5Q4BMG3</accession>
<dbReference type="EMBL" id="PUHP01000751">
    <property type="protein sequence ID" value="TQN68183.1"/>
    <property type="molecule type" value="Genomic_DNA"/>
</dbReference>
<evidence type="ECO:0000313" key="1">
    <source>
        <dbReference type="EMBL" id="TQN68183.1"/>
    </source>
</evidence>
<organism evidence="1 2">
    <name type="scientific">Colletotrichum shisoi</name>
    <dbReference type="NCBI Taxonomy" id="2078593"/>
    <lineage>
        <taxon>Eukaryota</taxon>
        <taxon>Fungi</taxon>
        <taxon>Dikarya</taxon>
        <taxon>Ascomycota</taxon>
        <taxon>Pezizomycotina</taxon>
        <taxon>Sordariomycetes</taxon>
        <taxon>Hypocreomycetidae</taxon>
        <taxon>Glomerellales</taxon>
        <taxon>Glomerellaceae</taxon>
        <taxon>Colletotrichum</taxon>
        <taxon>Colletotrichum destructivum species complex</taxon>
    </lineage>
</organism>
<dbReference type="Proteomes" id="UP000326340">
    <property type="component" value="Unassembled WGS sequence"/>
</dbReference>
<keyword evidence="2" id="KW-1185">Reference proteome</keyword>
<sequence>MLGRSLSCLFPSVSHCGFMLRGHRRDGLTKNLAALGFVRSDSFNMNTELDVRVPTLGWNGLA</sequence>
<dbReference type="AlphaFoldDB" id="A0A5Q4BMG3"/>
<protein>
    <submittedName>
        <fullName evidence="1">Uncharacterized protein</fullName>
    </submittedName>
</protein>
<proteinExistence type="predicted"/>
<name>A0A5Q4BMG3_9PEZI</name>
<gene>
    <name evidence="1" type="ORF">CSHISOI_07291</name>
</gene>
<reference evidence="1 2" key="1">
    <citation type="journal article" date="2019" name="Sci. Rep.">
        <title>Colletotrichum shisoi sp. nov., an anthracnose pathogen of Perilla frutescens in Japan: molecular phylogenetic, morphological and genomic evidence.</title>
        <authorList>
            <person name="Gan P."/>
            <person name="Tsushima A."/>
            <person name="Hiroyama R."/>
            <person name="Narusaka M."/>
            <person name="Takano Y."/>
            <person name="Narusaka Y."/>
            <person name="Kawaradani M."/>
            <person name="Damm U."/>
            <person name="Shirasu K."/>
        </authorList>
    </citation>
    <scope>NUCLEOTIDE SEQUENCE [LARGE SCALE GENOMIC DNA]</scope>
    <source>
        <strain evidence="1 2">PG-2018a</strain>
    </source>
</reference>